<gene>
    <name evidence="3" type="primary">RvY_09468-1</name>
    <name evidence="3" type="synonym">RvY_09468.1</name>
    <name evidence="3" type="ORF">RvY_09468</name>
</gene>
<dbReference type="EMBL" id="BDGG01000004">
    <property type="protein sequence ID" value="GAU98304.1"/>
    <property type="molecule type" value="Genomic_DNA"/>
</dbReference>
<dbReference type="STRING" id="947166.A0A1D1V9J2"/>
<comment type="caution">
    <text evidence="3">The sequence shown here is derived from an EMBL/GenBank/DDBJ whole genome shotgun (WGS) entry which is preliminary data.</text>
</comment>
<evidence type="ECO:0000256" key="1">
    <source>
        <dbReference type="ARBA" id="ARBA00022801"/>
    </source>
</evidence>
<proteinExistence type="predicted"/>
<dbReference type="GO" id="GO:0043596">
    <property type="term" value="C:nuclear replication fork"/>
    <property type="evidence" value="ECO:0007669"/>
    <property type="project" value="TreeGrafter"/>
</dbReference>
<name>A0A1D1V9J2_RAMVA</name>
<protein>
    <submittedName>
        <fullName evidence="3">Uncharacterized protein</fullName>
    </submittedName>
</protein>
<reference evidence="3 4" key="1">
    <citation type="journal article" date="2016" name="Nat. Commun.">
        <title>Extremotolerant tardigrade genome and improved radiotolerance of human cultured cells by tardigrade-unique protein.</title>
        <authorList>
            <person name="Hashimoto T."/>
            <person name="Horikawa D.D."/>
            <person name="Saito Y."/>
            <person name="Kuwahara H."/>
            <person name="Kozuka-Hata H."/>
            <person name="Shin-I T."/>
            <person name="Minakuchi Y."/>
            <person name="Ohishi K."/>
            <person name="Motoyama A."/>
            <person name="Aizu T."/>
            <person name="Enomoto A."/>
            <person name="Kondo K."/>
            <person name="Tanaka S."/>
            <person name="Hara Y."/>
            <person name="Koshikawa S."/>
            <person name="Sagara H."/>
            <person name="Miura T."/>
            <person name="Yokobori S."/>
            <person name="Miyagawa K."/>
            <person name="Suzuki Y."/>
            <person name="Kubo T."/>
            <person name="Oyama M."/>
            <person name="Kohara Y."/>
            <person name="Fujiyama A."/>
            <person name="Arakawa K."/>
            <person name="Katayama T."/>
            <person name="Toyoda A."/>
            <person name="Kunieda T."/>
        </authorList>
    </citation>
    <scope>NUCLEOTIDE SEQUENCE [LARGE SCALE GENOMIC DNA]</scope>
    <source>
        <strain evidence="3 4">YOKOZUNA-1</strain>
    </source>
</reference>
<keyword evidence="4" id="KW-1185">Reference proteome</keyword>
<evidence type="ECO:0000313" key="3">
    <source>
        <dbReference type="EMBL" id="GAU98304.1"/>
    </source>
</evidence>
<accession>A0A1D1V9J2</accession>
<dbReference type="OrthoDB" id="2801544at2759"/>
<dbReference type="AlphaFoldDB" id="A0A1D1V9J2"/>
<keyword evidence="1" id="KW-0378">Hydrolase</keyword>
<feature type="region of interest" description="Disordered" evidence="2">
    <location>
        <begin position="89"/>
        <end position="109"/>
    </location>
</feature>
<dbReference type="GO" id="GO:0016787">
    <property type="term" value="F:hydrolase activity"/>
    <property type="evidence" value="ECO:0007669"/>
    <property type="project" value="UniProtKB-KW"/>
</dbReference>
<evidence type="ECO:0000256" key="2">
    <source>
        <dbReference type="SAM" id="MobiDB-lite"/>
    </source>
</evidence>
<sequence length="129" mass="15010">MTVCAIDKQLFKSFPEFGRRYCNGHMSNRGFMDYSGKSNTEELQLMLESTVMIRRLKKDVANQLREKSRKVVLLDPDIVQFDTKELTESQEHFRRQTSSKTASHHEKRGSLLNYYQQTGKAKVPAVIHN</sequence>
<organism evidence="3 4">
    <name type="scientific">Ramazzottius varieornatus</name>
    <name type="common">Water bear</name>
    <name type="synonym">Tardigrade</name>
    <dbReference type="NCBI Taxonomy" id="947166"/>
    <lineage>
        <taxon>Eukaryota</taxon>
        <taxon>Metazoa</taxon>
        <taxon>Ecdysozoa</taxon>
        <taxon>Tardigrada</taxon>
        <taxon>Eutardigrada</taxon>
        <taxon>Parachela</taxon>
        <taxon>Hypsibioidea</taxon>
        <taxon>Ramazzottiidae</taxon>
        <taxon>Ramazzottius</taxon>
    </lineage>
</organism>
<dbReference type="GO" id="GO:0006281">
    <property type="term" value="P:DNA repair"/>
    <property type="evidence" value="ECO:0007669"/>
    <property type="project" value="TreeGrafter"/>
</dbReference>
<dbReference type="Proteomes" id="UP000186922">
    <property type="component" value="Unassembled WGS sequence"/>
</dbReference>
<dbReference type="PANTHER" id="PTHR45766:SF6">
    <property type="entry name" value="SWI_SNF-RELATED MATRIX-ASSOCIATED ACTIN-DEPENDENT REGULATOR OF CHROMATIN SUBFAMILY A-LIKE PROTEIN 1"/>
    <property type="match status" value="1"/>
</dbReference>
<dbReference type="GO" id="GO:0031297">
    <property type="term" value="P:replication fork processing"/>
    <property type="evidence" value="ECO:0007669"/>
    <property type="project" value="TreeGrafter"/>
</dbReference>
<evidence type="ECO:0000313" key="4">
    <source>
        <dbReference type="Proteomes" id="UP000186922"/>
    </source>
</evidence>
<dbReference type="PANTHER" id="PTHR45766">
    <property type="entry name" value="DNA ANNEALING HELICASE AND ENDONUCLEASE ZRANB3 FAMILY MEMBER"/>
    <property type="match status" value="1"/>
</dbReference>